<evidence type="ECO:0000313" key="3">
    <source>
        <dbReference type="EMBL" id="KDR42307.1"/>
    </source>
</evidence>
<sequence length="239" mass="26070">MANPDPHADPQLSEAEVQAFADGLLGPERAADVRRYMESRPEEARRIAFYGRLNQQMQNTFRDDEATSAKNPPQSRRPERPERPPRRDLRVLRRIVAGVLAAACVAAGALFVLRVPEASLDNAALMALKTASAGVESHGSMPADVPDLSSLGFHAVLATTVPVGFMRHAAEIVYRNDAGETAVLLSVADPMARGEAQWLARRAGDERLLTWCRRGTRYVLAGRARTHGLMRAADSLSAH</sequence>
<feature type="compositionally biased region" description="Basic and acidic residues" evidence="1">
    <location>
        <begin position="76"/>
        <end position="86"/>
    </location>
</feature>
<evidence type="ECO:0000256" key="2">
    <source>
        <dbReference type="SAM" id="Phobius"/>
    </source>
</evidence>
<reference evidence="3 4" key="1">
    <citation type="submission" date="2014-03" db="EMBL/GenBank/DDBJ databases">
        <title>Draft Genome Sequences of Four Burkholderia Strains.</title>
        <authorList>
            <person name="Liu X.Y."/>
            <person name="Li C.X."/>
            <person name="Xu J.H."/>
        </authorList>
    </citation>
    <scope>NUCLEOTIDE SEQUENCE [LARGE SCALE GENOMIC DNA]</scope>
    <source>
        <strain evidence="3 4">DSM 50014</strain>
    </source>
</reference>
<dbReference type="RefSeq" id="WP_035932922.1">
    <property type="nucleotide sequence ID" value="NZ_CADFFX010000004.1"/>
</dbReference>
<keyword evidence="2" id="KW-1133">Transmembrane helix</keyword>
<dbReference type="STRING" id="60547.GCA_000751215_03172"/>
<dbReference type="Proteomes" id="UP000027466">
    <property type="component" value="Unassembled WGS sequence"/>
</dbReference>
<accession>A0A069PPD7</accession>
<comment type="caution">
    <text evidence="3">The sequence shown here is derived from an EMBL/GenBank/DDBJ whole genome shotgun (WGS) entry which is preliminary data.</text>
</comment>
<gene>
    <name evidence="3" type="ORF">BG61_10645</name>
</gene>
<evidence type="ECO:0000313" key="4">
    <source>
        <dbReference type="Proteomes" id="UP000027466"/>
    </source>
</evidence>
<dbReference type="AlphaFoldDB" id="A0A069PPD7"/>
<keyword evidence="4" id="KW-1185">Reference proteome</keyword>
<protein>
    <submittedName>
        <fullName evidence="3">Anti-sigma factor</fullName>
    </submittedName>
</protein>
<name>A0A069PPD7_9BURK</name>
<dbReference type="EMBL" id="JFHC01000018">
    <property type="protein sequence ID" value="KDR42307.1"/>
    <property type="molecule type" value="Genomic_DNA"/>
</dbReference>
<keyword evidence="2" id="KW-0812">Transmembrane</keyword>
<proteinExistence type="predicted"/>
<keyword evidence="2" id="KW-0472">Membrane</keyword>
<evidence type="ECO:0000256" key="1">
    <source>
        <dbReference type="SAM" id="MobiDB-lite"/>
    </source>
</evidence>
<feature type="region of interest" description="Disordered" evidence="1">
    <location>
        <begin position="60"/>
        <end position="86"/>
    </location>
</feature>
<organism evidence="3 4">
    <name type="scientific">Caballeronia glathei</name>
    <dbReference type="NCBI Taxonomy" id="60547"/>
    <lineage>
        <taxon>Bacteria</taxon>
        <taxon>Pseudomonadati</taxon>
        <taxon>Pseudomonadota</taxon>
        <taxon>Betaproteobacteria</taxon>
        <taxon>Burkholderiales</taxon>
        <taxon>Burkholderiaceae</taxon>
        <taxon>Caballeronia</taxon>
    </lineage>
</organism>
<feature type="transmembrane region" description="Helical" evidence="2">
    <location>
        <begin position="91"/>
        <end position="113"/>
    </location>
</feature>